<dbReference type="AlphaFoldDB" id="A0A158R9G3"/>
<accession>A0A158R9G3</accession>
<feature type="domain" description="RRM" evidence="5">
    <location>
        <begin position="276"/>
        <end position="350"/>
    </location>
</feature>
<dbReference type="OrthoDB" id="271725at2759"/>
<dbReference type="GO" id="GO:0003723">
    <property type="term" value="F:RNA binding"/>
    <property type="evidence" value="ECO:0007669"/>
    <property type="project" value="UniProtKB-UniRule"/>
</dbReference>
<protein>
    <submittedName>
        <fullName evidence="8">RRM domain-containing protein</fullName>
    </submittedName>
</protein>
<dbReference type="InterPro" id="IPR035979">
    <property type="entry name" value="RBD_domain_sf"/>
</dbReference>
<feature type="domain" description="RRM" evidence="5">
    <location>
        <begin position="354"/>
        <end position="439"/>
    </location>
</feature>
<evidence type="ECO:0000256" key="2">
    <source>
        <dbReference type="ARBA" id="ARBA00022884"/>
    </source>
</evidence>
<evidence type="ECO:0000313" key="6">
    <source>
        <dbReference type="EMBL" id="VDK38012.1"/>
    </source>
</evidence>
<evidence type="ECO:0000313" key="7">
    <source>
        <dbReference type="Proteomes" id="UP000282613"/>
    </source>
</evidence>
<dbReference type="SUPFAM" id="SSF54928">
    <property type="entry name" value="RNA-binding domain, RBD"/>
    <property type="match status" value="1"/>
</dbReference>
<feature type="compositionally biased region" description="Basic and acidic residues" evidence="4">
    <location>
        <begin position="79"/>
        <end position="90"/>
    </location>
</feature>
<keyword evidence="1" id="KW-0677">Repeat</keyword>
<feature type="compositionally biased region" description="Basic and acidic residues" evidence="4">
    <location>
        <begin position="177"/>
        <end position="187"/>
    </location>
</feature>
<reference evidence="8" key="1">
    <citation type="submission" date="2016-04" db="UniProtKB">
        <authorList>
            <consortium name="WormBaseParasite"/>
        </authorList>
    </citation>
    <scope>IDENTIFICATION</scope>
</reference>
<dbReference type="SMART" id="SM00360">
    <property type="entry name" value="RRM"/>
    <property type="match status" value="2"/>
</dbReference>
<dbReference type="EMBL" id="UYRS01018586">
    <property type="protein sequence ID" value="VDK38012.1"/>
    <property type="molecule type" value="Genomic_DNA"/>
</dbReference>
<organism evidence="8">
    <name type="scientific">Taenia asiatica</name>
    <name type="common">Asian tapeworm</name>
    <dbReference type="NCBI Taxonomy" id="60517"/>
    <lineage>
        <taxon>Eukaryota</taxon>
        <taxon>Metazoa</taxon>
        <taxon>Spiralia</taxon>
        <taxon>Lophotrochozoa</taxon>
        <taxon>Platyhelminthes</taxon>
        <taxon>Cestoda</taxon>
        <taxon>Eucestoda</taxon>
        <taxon>Cyclophyllidea</taxon>
        <taxon>Taeniidae</taxon>
        <taxon>Taenia</taxon>
    </lineage>
</organism>
<keyword evidence="7" id="KW-1185">Reference proteome</keyword>
<feature type="region of interest" description="Disordered" evidence="4">
    <location>
        <begin position="247"/>
        <end position="271"/>
    </location>
</feature>
<dbReference type="STRING" id="60517.A0A158R9G3"/>
<evidence type="ECO:0000256" key="1">
    <source>
        <dbReference type="ARBA" id="ARBA00022737"/>
    </source>
</evidence>
<reference evidence="6 7" key="2">
    <citation type="submission" date="2018-11" db="EMBL/GenBank/DDBJ databases">
        <authorList>
            <consortium name="Pathogen Informatics"/>
        </authorList>
    </citation>
    <scope>NUCLEOTIDE SEQUENCE [LARGE SCALE GENOMIC DNA]</scope>
</reference>
<name>A0A158R9G3_TAEAS</name>
<gene>
    <name evidence="6" type="ORF">TASK_LOCUS7198</name>
</gene>
<dbReference type="PANTHER" id="PTHR24012">
    <property type="entry name" value="RNA BINDING PROTEIN"/>
    <property type="match status" value="1"/>
</dbReference>
<evidence type="ECO:0000313" key="8">
    <source>
        <dbReference type="WBParaSite" id="TASK_0000719701-mRNA-1"/>
    </source>
</evidence>
<feature type="region of interest" description="Disordered" evidence="4">
    <location>
        <begin position="128"/>
        <end position="187"/>
    </location>
</feature>
<keyword evidence="2 3" id="KW-0694">RNA-binding</keyword>
<feature type="compositionally biased region" description="Low complexity" evidence="4">
    <location>
        <begin position="153"/>
        <end position="175"/>
    </location>
</feature>
<feature type="region of interest" description="Disordered" evidence="4">
    <location>
        <begin position="69"/>
        <end position="90"/>
    </location>
</feature>
<evidence type="ECO:0000259" key="5">
    <source>
        <dbReference type="PROSITE" id="PS50102"/>
    </source>
</evidence>
<sequence>MNSVKSGEASVGIKIRRWQGGQTYASLPNGNHGRCFTDKSSSSSTHNVNMAKREDTVGTEMQSLAKNVVKGSHSLESQSEDHHSANEYSKDQVQVDKISCIGEYNLKLEALYLDSQSLAIASPSVMTVNTPKRHHPASPVISYATDETSTDNAAQSKSEDSASSAASLSTDSAASTPHKDLEQEKHVTDCDMATATRLLDENSHINVKTSASALRQCAGNSTVLAAACGSKATACGSSGNNRNGFLLPRPGVSGPNPLPSSRTKAVSRSKRHSSRTNLYIRGLPKSMSENDLVSLVPDASAIRSVKLVVNNEGEGYGFIDFVSNEAALIAMQHIKLQNSSQYVNFAYESEKDPLNVYVTNIPESWNSDSVENLKEIFAPYGKITSALVMTRRSTNTCTGTGFVRYLTSEEAQRAIDGIRKAKITLPGAKRPLELKLADRQRAREHKSESIGSENNTLPLFQQFMRDGTQRHLCQALRTQHHNQMAEDIFNVPSVPERTMFDQTKVAGYVASGASLMNTSPVDITPTSSDEIPAPAPPQLTTPAVLPIAPAVAAATAAALAAPLYQFPCIPWIQQDPTAAHGNPTAAYIHPQMAATVPQKAVTATAPLDLNSLAAVYQMASLNTLNYGVTAPAQSFDMVLPLVSGQLNEHPIDATNLYPFGLNQSLWPKACFFG</sequence>
<dbReference type="WBParaSite" id="TASK_0000719701-mRNA-1">
    <property type="protein sequence ID" value="TASK_0000719701-mRNA-1"/>
    <property type="gene ID" value="TASK_0000719701"/>
</dbReference>
<dbReference type="Gene3D" id="3.30.70.330">
    <property type="match status" value="2"/>
</dbReference>
<evidence type="ECO:0000256" key="3">
    <source>
        <dbReference type="PROSITE-ProRule" id="PRU00176"/>
    </source>
</evidence>
<dbReference type="Pfam" id="PF00076">
    <property type="entry name" value="RRM_1"/>
    <property type="match status" value="2"/>
</dbReference>
<evidence type="ECO:0000256" key="4">
    <source>
        <dbReference type="SAM" id="MobiDB-lite"/>
    </source>
</evidence>
<dbReference type="InterPro" id="IPR000504">
    <property type="entry name" value="RRM_dom"/>
</dbReference>
<dbReference type="PROSITE" id="PS50102">
    <property type="entry name" value="RRM"/>
    <property type="match status" value="2"/>
</dbReference>
<dbReference type="InterPro" id="IPR012677">
    <property type="entry name" value="Nucleotide-bd_a/b_plait_sf"/>
</dbReference>
<proteinExistence type="predicted"/>
<dbReference type="Proteomes" id="UP000282613">
    <property type="component" value="Unassembled WGS sequence"/>
</dbReference>